<keyword evidence="1" id="KW-0472">Membrane</keyword>
<dbReference type="InterPro" id="IPR021737">
    <property type="entry name" value="Phage_phiKZ_Orf197"/>
</dbReference>
<organism evidence="2 3">
    <name type="scientific">Desulfosporosinus orientis (strain ATCC 19365 / DSM 765 / NCIMB 8382 / VKM B-1628 / Singapore I)</name>
    <name type="common">Desulfotomaculum orientis</name>
    <dbReference type="NCBI Taxonomy" id="768706"/>
    <lineage>
        <taxon>Bacteria</taxon>
        <taxon>Bacillati</taxon>
        <taxon>Bacillota</taxon>
        <taxon>Clostridia</taxon>
        <taxon>Eubacteriales</taxon>
        <taxon>Desulfitobacteriaceae</taxon>
        <taxon>Desulfosporosinus</taxon>
    </lineage>
</organism>
<evidence type="ECO:0000313" key="3">
    <source>
        <dbReference type="Proteomes" id="UP000006346"/>
    </source>
</evidence>
<dbReference type="KEGG" id="dor:Desor_3732"/>
<reference evidence="2 3" key="2">
    <citation type="journal article" date="2012" name="J. Bacteriol.">
        <title>Complete genome sequences of Desulfosporosinus orientis DSM765T, Desulfosporosinus youngiae DSM17734T, Desulfosporosinus meridiei DSM13257T, and Desulfosporosinus acidiphilus DSM22704T.</title>
        <authorList>
            <person name="Pester M."/>
            <person name="Brambilla E."/>
            <person name="Alazard D."/>
            <person name="Rattei T."/>
            <person name="Weinmaier T."/>
            <person name="Han J."/>
            <person name="Lucas S."/>
            <person name="Lapidus A."/>
            <person name="Cheng J.F."/>
            <person name="Goodwin L."/>
            <person name="Pitluck S."/>
            <person name="Peters L."/>
            <person name="Ovchinnikova G."/>
            <person name="Teshima H."/>
            <person name="Detter J.C."/>
            <person name="Han C.S."/>
            <person name="Tapia R."/>
            <person name="Land M.L."/>
            <person name="Hauser L."/>
            <person name="Kyrpides N.C."/>
            <person name="Ivanova N.N."/>
            <person name="Pagani I."/>
            <person name="Huntmann M."/>
            <person name="Wei C.L."/>
            <person name="Davenport K.W."/>
            <person name="Daligault H."/>
            <person name="Chain P.S."/>
            <person name="Chen A."/>
            <person name="Mavromatis K."/>
            <person name="Markowitz V."/>
            <person name="Szeto E."/>
            <person name="Mikhailova N."/>
            <person name="Pati A."/>
            <person name="Wagner M."/>
            <person name="Woyke T."/>
            <person name="Ollivier B."/>
            <person name="Klenk H.P."/>
            <person name="Spring S."/>
            <person name="Loy A."/>
        </authorList>
    </citation>
    <scope>NUCLEOTIDE SEQUENCE [LARGE SCALE GENOMIC DNA]</scope>
    <source>
        <strain evidence="3">ATCC 19365 / DSM 765 / NCIMB 8382 / VKM B-1628</strain>
    </source>
</reference>
<name>G7W6R6_DESOD</name>
<keyword evidence="3" id="KW-1185">Reference proteome</keyword>
<dbReference type="Proteomes" id="UP000006346">
    <property type="component" value="Chromosome"/>
</dbReference>
<dbReference type="RefSeq" id="WP_014186006.1">
    <property type="nucleotide sequence ID" value="NC_016584.1"/>
</dbReference>
<dbReference type="Pfam" id="PF11750">
    <property type="entry name" value="DUF3307"/>
    <property type="match status" value="1"/>
</dbReference>
<evidence type="ECO:0008006" key="4">
    <source>
        <dbReference type="Google" id="ProtNLM"/>
    </source>
</evidence>
<evidence type="ECO:0000256" key="1">
    <source>
        <dbReference type="SAM" id="Phobius"/>
    </source>
</evidence>
<proteinExistence type="predicted"/>
<accession>G7W6R6</accession>
<keyword evidence="1" id="KW-0812">Transmembrane</keyword>
<dbReference type="HOGENOM" id="CLU_170181_0_0_9"/>
<dbReference type="eggNOG" id="ENOG50338QB">
    <property type="taxonomic scope" value="Bacteria"/>
</dbReference>
<protein>
    <recommendedName>
        <fullName evidence="4">DUF3307 domain-containing protein</fullName>
    </recommendedName>
</protein>
<feature type="transmembrane region" description="Helical" evidence="1">
    <location>
        <begin position="31"/>
        <end position="52"/>
    </location>
</feature>
<evidence type="ECO:0000313" key="2">
    <source>
        <dbReference type="EMBL" id="AET69198.1"/>
    </source>
</evidence>
<dbReference type="AlphaFoldDB" id="G7W6R6"/>
<dbReference type="PATRIC" id="fig|768706.3.peg.3765"/>
<dbReference type="STRING" id="768706.Desor_3732"/>
<reference evidence="3" key="1">
    <citation type="submission" date="2011-11" db="EMBL/GenBank/DDBJ databases">
        <title>Complete sequence of Desulfosporosinus orientis DSM 765.</title>
        <authorList>
            <person name="Lucas S."/>
            <person name="Han J."/>
            <person name="Lapidus A."/>
            <person name="Cheng J.-F."/>
            <person name="Goodwin L."/>
            <person name="Pitluck S."/>
            <person name="Peters L."/>
            <person name="Ovchinnikova G."/>
            <person name="Teshima H."/>
            <person name="Detter J.C."/>
            <person name="Han C."/>
            <person name="Tapia R."/>
            <person name="Land M."/>
            <person name="Hauser L."/>
            <person name="Kyrpides N."/>
            <person name="Ivanova N."/>
            <person name="Pagani I."/>
            <person name="Pester M."/>
            <person name="Spring S."/>
            <person name="Ollivier B."/>
            <person name="Rattei T."/>
            <person name="Klenk H.-P."/>
            <person name="Wagner M."/>
            <person name="Loy A."/>
            <person name="Woyke T."/>
        </authorList>
    </citation>
    <scope>NUCLEOTIDE SEQUENCE [LARGE SCALE GENOMIC DNA]</scope>
    <source>
        <strain evidence="3">ATCC 19365 / DSM 765 / NCIMB 8382 / VKM B-1628</strain>
    </source>
</reference>
<sequence length="109" mass="12740">MDYLIGHLVGDYLLQTEWQAVNKKTPGLKGWLACLIHCSFWTLSVSVFTGWFSVKVVLLVFLSHILLDRTNFVAWYLSVSRKGQERWLQIVCDNTMHLVLLWLINRFVV</sequence>
<dbReference type="OrthoDB" id="5122730at2"/>
<dbReference type="EMBL" id="CP003108">
    <property type="protein sequence ID" value="AET69198.1"/>
    <property type="molecule type" value="Genomic_DNA"/>
</dbReference>
<keyword evidence="1" id="KW-1133">Transmembrane helix</keyword>
<gene>
    <name evidence="2" type="ordered locus">Desor_3732</name>
</gene>